<proteinExistence type="predicted"/>
<dbReference type="AlphaFoldDB" id="A0AAD6WV44"/>
<organism evidence="2 3">
    <name type="scientific">Mycena alexandri</name>
    <dbReference type="NCBI Taxonomy" id="1745969"/>
    <lineage>
        <taxon>Eukaryota</taxon>
        <taxon>Fungi</taxon>
        <taxon>Dikarya</taxon>
        <taxon>Basidiomycota</taxon>
        <taxon>Agaricomycotina</taxon>
        <taxon>Agaricomycetes</taxon>
        <taxon>Agaricomycetidae</taxon>
        <taxon>Agaricales</taxon>
        <taxon>Marasmiineae</taxon>
        <taxon>Mycenaceae</taxon>
        <taxon>Mycena</taxon>
    </lineage>
</organism>
<sequence length="259" mass="29774">MVYGHWHIRCCFIVTLTDGSHKEWYLKRLELCQFKRGLEKEAWSNYSLSGRMGERINELEPSALRSIHVCLRSVCASTDPFHTNRKVFPDSPEDRKKVRSCPSMLPGGIEPPLPRALYVHGLWCEGDHHEPDGKIAKQKDSQSKPTLPRGIKPPPPSYYNFAYIEGDHRMVYGRLYTVLTVIGSDECRDRHPHRIRLCLYSLWYIRVVILGPSGTVTGRVWEPVKPDFYGLKLRVPRGRTLETNDSHREAIEGNTVPVP</sequence>
<keyword evidence="3" id="KW-1185">Reference proteome</keyword>
<reference evidence="2" key="1">
    <citation type="submission" date="2023-03" db="EMBL/GenBank/DDBJ databases">
        <title>Massive genome expansion in bonnet fungi (Mycena s.s.) driven by repeated elements and novel gene families across ecological guilds.</title>
        <authorList>
            <consortium name="Lawrence Berkeley National Laboratory"/>
            <person name="Harder C.B."/>
            <person name="Miyauchi S."/>
            <person name="Viragh M."/>
            <person name="Kuo A."/>
            <person name="Thoen E."/>
            <person name="Andreopoulos B."/>
            <person name="Lu D."/>
            <person name="Skrede I."/>
            <person name="Drula E."/>
            <person name="Henrissat B."/>
            <person name="Morin E."/>
            <person name="Kohler A."/>
            <person name="Barry K."/>
            <person name="LaButti K."/>
            <person name="Morin E."/>
            <person name="Salamov A."/>
            <person name="Lipzen A."/>
            <person name="Mereny Z."/>
            <person name="Hegedus B."/>
            <person name="Baldrian P."/>
            <person name="Stursova M."/>
            <person name="Weitz H."/>
            <person name="Taylor A."/>
            <person name="Grigoriev I.V."/>
            <person name="Nagy L.G."/>
            <person name="Martin F."/>
            <person name="Kauserud H."/>
        </authorList>
    </citation>
    <scope>NUCLEOTIDE SEQUENCE</scope>
    <source>
        <strain evidence="2">CBHHK200</strain>
    </source>
</reference>
<evidence type="ECO:0000313" key="2">
    <source>
        <dbReference type="EMBL" id="KAJ7024636.1"/>
    </source>
</evidence>
<name>A0AAD6WV44_9AGAR</name>
<dbReference type="EMBL" id="JARJCM010000166">
    <property type="protein sequence ID" value="KAJ7024636.1"/>
    <property type="molecule type" value="Genomic_DNA"/>
</dbReference>
<accession>A0AAD6WV44</accession>
<dbReference type="Proteomes" id="UP001218188">
    <property type="component" value="Unassembled WGS sequence"/>
</dbReference>
<evidence type="ECO:0000313" key="3">
    <source>
        <dbReference type="Proteomes" id="UP001218188"/>
    </source>
</evidence>
<gene>
    <name evidence="2" type="ORF">C8F04DRAFT_1192160</name>
</gene>
<protein>
    <submittedName>
        <fullName evidence="2">Uncharacterized protein</fullName>
    </submittedName>
</protein>
<feature type="region of interest" description="Disordered" evidence="1">
    <location>
        <begin position="133"/>
        <end position="153"/>
    </location>
</feature>
<comment type="caution">
    <text evidence="2">The sequence shown here is derived from an EMBL/GenBank/DDBJ whole genome shotgun (WGS) entry which is preliminary data.</text>
</comment>
<feature type="compositionally biased region" description="Basic and acidic residues" evidence="1">
    <location>
        <begin position="133"/>
        <end position="142"/>
    </location>
</feature>
<evidence type="ECO:0000256" key="1">
    <source>
        <dbReference type="SAM" id="MobiDB-lite"/>
    </source>
</evidence>